<evidence type="ECO:0000256" key="6">
    <source>
        <dbReference type="ARBA" id="ARBA00023004"/>
    </source>
</evidence>
<evidence type="ECO:0000256" key="7">
    <source>
        <dbReference type="ARBA" id="ARBA00023033"/>
    </source>
</evidence>
<dbReference type="GO" id="GO:0020037">
    <property type="term" value="F:heme binding"/>
    <property type="evidence" value="ECO:0007669"/>
    <property type="project" value="InterPro"/>
</dbReference>
<gene>
    <name evidence="10" type="ORF">NEOLI_003424</name>
</gene>
<name>A0A1U7LRK9_NEOID</name>
<comment type="cofactor">
    <cofactor evidence="1 8">
        <name>heme</name>
        <dbReference type="ChEBI" id="CHEBI:30413"/>
    </cofactor>
</comment>
<accession>A0A1U7LRK9</accession>
<dbReference type="Proteomes" id="UP000186594">
    <property type="component" value="Unassembled WGS sequence"/>
</dbReference>
<dbReference type="STRING" id="1198029.A0A1U7LRK9"/>
<dbReference type="EMBL" id="LXFE01000444">
    <property type="protein sequence ID" value="OLL25306.1"/>
    <property type="molecule type" value="Genomic_DNA"/>
</dbReference>
<dbReference type="PRINTS" id="PR00463">
    <property type="entry name" value="EP450I"/>
</dbReference>
<dbReference type="PRINTS" id="PR00385">
    <property type="entry name" value="P450"/>
</dbReference>
<dbReference type="GO" id="GO:0016705">
    <property type="term" value="F:oxidoreductase activity, acting on paired donors, with incorporation or reduction of molecular oxygen"/>
    <property type="evidence" value="ECO:0007669"/>
    <property type="project" value="InterPro"/>
</dbReference>
<dbReference type="GO" id="GO:0004497">
    <property type="term" value="F:monooxygenase activity"/>
    <property type="evidence" value="ECO:0007669"/>
    <property type="project" value="UniProtKB-KW"/>
</dbReference>
<dbReference type="InterPro" id="IPR017972">
    <property type="entry name" value="Cyt_P450_CS"/>
</dbReference>
<keyword evidence="5 9" id="KW-0560">Oxidoreductase</keyword>
<protein>
    <submittedName>
        <fullName evidence="10">Isotrichodermin C-15 hydroxylase</fullName>
    </submittedName>
</protein>
<proteinExistence type="inferred from homology"/>
<comment type="caution">
    <text evidence="10">The sequence shown here is derived from an EMBL/GenBank/DDBJ whole genome shotgun (WGS) entry which is preliminary data.</text>
</comment>
<evidence type="ECO:0000256" key="9">
    <source>
        <dbReference type="RuleBase" id="RU000461"/>
    </source>
</evidence>
<dbReference type="InterPro" id="IPR036396">
    <property type="entry name" value="Cyt_P450_sf"/>
</dbReference>
<evidence type="ECO:0000313" key="11">
    <source>
        <dbReference type="Proteomes" id="UP000186594"/>
    </source>
</evidence>
<dbReference type="Gene3D" id="1.10.630.10">
    <property type="entry name" value="Cytochrome P450"/>
    <property type="match status" value="1"/>
</dbReference>
<keyword evidence="3 8" id="KW-0349">Heme</keyword>
<evidence type="ECO:0000256" key="8">
    <source>
        <dbReference type="PIRSR" id="PIRSR602401-1"/>
    </source>
</evidence>
<evidence type="ECO:0000256" key="1">
    <source>
        <dbReference type="ARBA" id="ARBA00001971"/>
    </source>
</evidence>
<sequence>MEIYIKASVNTFCDCIRKFGKNGELSVNMSNWIPFMTFDIVGDFCFGKSFGLLEVGVVKPLMGCIERNTYFNGMLLSCPGLLPLLRLSPHHLKKARTQLGEQSVSKVKKRMANQSDRKDFLYYLTDPEKLKRAARGVRDQLYATCAFLIVAGGDTISIVLNGAIYLLATHHDVLEKLHRELIERFPDPKCEIEHHKTVSLTYLNAVIEESMRLYPAGLGPLPRVSSQENVVAGQKIPANCIVSVAPYAISRDTRYFTRPENFIPERWIDPGFERDQTLGKLAFQPFSLGPRGCLGRNMAYMELRLFLAHFVLQFRPELEDPKFCYENRDHWTAFKPPLFVKCHSLKCGSP</sequence>
<dbReference type="OrthoDB" id="1470350at2759"/>
<dbReference type="GO" id="GO:0005506">
    <property type="term" value="F:iron ion binding"/>
    <property type="evidence" value="ECO:0007669"/>
    <property type="project" value="InterPro"/>
</dbReference>
<dbReference type="InterPro" id="IPR050121">
    <property type="entry name" value="Cytochrome_P450_monoxygenase"/>
</dbReference>
<keyword evidence="4 8" id="KW-0479">Metal-binding</keyword>
<comment type="similarity">
    <text evidence="2 9">Belongs to the cytochrome P450 family.</text>
</comment>
<dbReference type="Pfam" id="PF00067">
    <property type="entry name" value="p450"/>
    <property type="match status" value="1"/>
</dbReference>
<dbReference type="PROSITE" id="PS00086">
    <property type="entry name" value="CYTOCHROME_P450"/>
    <property type="match status" value="1"/>
</dbReference>
<organism evidence="10 11">
    <name type="scientific">Neolecta irregularis (strain DAH-3)</name>
    <dbReference type="NCBI Taxonomy" id="1198029"/>
    <lineage>
        <taxon>Eukaryota</taxon>
        <taxon>Fungi</taxon>
        <taxon>Dikarya</taxon>
        <taxon>Ascomycota</taxon>
        <taxon>Taphrinomycotina</taxon>
        <taxon>Neolectales</taxon>
        <taxon>Neolectaceae</taxon>
        <taxon>Neolecta</taxon>
    </lineage>
</organism>
<dbReference type="PANTHER" id="PTHR24305:SF237">
    <property type="entry name" value="CYTOCHROME P450 MONOOXYGENASE ATNE-RELATED"/>
    <property type="match status" value="1"/>
</dbReference>
<keyword evidence="11" id="KW-1185">Reference proteome</keyword>
<evidence type="ECO:0000313" key="10">
    <source>
        <dbReference type="EMBL" id="OLL25306.1"/>
    </source>
</evidence>
<keyword evidence="6 8" id="KW-0408">Iron</keyword>
<feature type="binding site" description="axial binding residue" evidence="8">
    <location>
        <position position="293"/>
    </location>
    <ligand>
        <name>heme</name>
        <dbReference type="ChEBI" id="CHEBI:30413"/>
    </ligand>
    <ligandPart>
        <name>Fe</name>
        <dbReference type="ChEBI" id="CHEBI:18248"/>
    </ligandPart>
</feature>
<dbReference type="OMA" id="PVIMKYV"/>
<keyword evidence="7 9" id="KW-0503">Monooxygenase</keyword>
<dbReference type="PANTHER" id="PTHR24305">
    <property type="entry name" value="CYTOCHROME P450"/>
    <property type="match status" value="1"/>
</dbReference>
<dbReference type="AlphaFoldDB" id="A0A1U7LRK9"/>
<reference evidence="10 11" key="1">
    <citation type="submission" date="2016-04" db="EMBL/GenBank/DDBJ databases">
        <title>Evolutionary innovation and constraint leading to complex multicellularity in the Ascomycota.</title>
        <authorList>
            <person name="Cisse O."/>
            <person name="Nguyen A."/>
            <person name="Hewitt D.A."/>
            <person name="Jedd G."/>
            <person name="Stajich J.E."/>
        </authorList>
    </citation>
    <scope>NUCLEOTIDE SEQUENCE [LARGE SCALE GENOMIC DNA]</scope>
    <source>
        <strain evidence="10 11">DAH-3</strain>
    </source>
</reference>
<dbReference type="InterPro" id="IPR002401">
    <property type="entry name" value="Cyt_P450_E_grp-I"/>
</dbReference>
<evidence type="ECO:0000256" key="3">
    <source>
        <dbReference type="ARBA" id="ARBA00022617"/>
    </source>
</evidence>
<evidence type="ECO:0000256" key="4">
    <source>
        <dbReference type="ARBA" id="ARBA00022723"/>
    </source>
</evidence>
<evidence type="ECO:0000256" key="5">
    <source>
        <dbReference type="ARBA" id="ARBA00023002"/>
    </source>
</evidence>
<dbReference type="SUPFAM" id="SSF48264">
    <property type="entry name" value="Cytochrome P450"/>
    <property type="match status" value="1"/>
</dbReference>
<dbReference type="InterPro" id="IPR001128">
    <property type="entry name" value="Cyt_P450"/>
</dbReference>
<evidence type="ECO:0000256" key="2">
    <source>
        <dbReference type="ARBA" id="ARBA00010617"/>
    </source>
</evidence>